<reference evidence="8 9" key="1">
    <citation type="submission" date="2018-07" db="EMBL/GenBank/DDBJ databases">
        <title>Mechanisms of high-level aminoglycoside resistance among Gram-negative pathogens in Brazil.</title>
        <authorList>
            <person name="Ballaben A.S."/>
            <person name="Darini A.L.C."/>
            <person name="Doi Y."/>
        </authorList>
    </citation>
    <scope>NUCLEOTIDE SEQUENCE [LARGE SCALE GENOMIC DNA]</scope>
    <source>
        <strain evidence="8 9">B2-305</strain>
    </source>
</reference>
<sequence length="203" mass="22129">ALGQASGSGLGLYISRRLVHLMGGQISLRSELGNGSCFSVEFDLPLTEPPPSESSEARSGVAEVEERKEARALSILLAEDHPFNRLTLTMQLESLGHRVTSTEDGEEAFERWQSEDFDVVITDGMMPRMDGYELARRIRSQEALGGRRCCLVTALTASAEKDALERCLAAGMDRVLFKPTTLDELARALNGGEPLMPTSVDSQ</sequence>
<dbReference type="PROSITE" id="PS50110">
    <property type="entry name" value="RESPONSE_REGULATORY"/>
    <property type="match status" value="1"/>
</dbReference>
<dbReference type="InterPro" id="IPR001789">
    <property type="entry name" value="Sig_transdc_resp-reg_receiver"/>
</dbReference>
<comment type="catalytic activity">
    <reaction evidence="1">
        <text>ATP + protein L-histidine = ADP + protein N-phospho-L-histidine.</text>
        <dbReference type="EC" id="2.7.13.3"/>
    </reaction>
</comment>
<evidence type="ECO:0000256" key="5">
    <source>
        <dbReference type="PROSITE-ProRule" id="PRU00169"/>
    </source>
</evidence>
<evidence type="ECO:0000256" key="2">
    <source>
        <dbReference type="ARBA" id="ARBA00012438"/>
    </source>
</evidence>
<feature type="domain" description="Response regulatory" evidence="7">
    <location>
        <begin position="74"/>
        <end position="193"/>
    </location>
</feature>
<dbReference type="SMART" id="SM00448">
    <property type="entry name" value="REC"/>
    <property type="match status" value="1"/>
</dbReference>
<dbReference type="SUPFAM" id="SSF55874">
    <property type="entry name" value="ATPase domain of HSP90 chaperone/DNA topoisomerase II/histidine kinase"/>
    <property type="match status" value="1"/>
</dbReference>
<evidence type="ECO:0000259" key="7">
    <source>
        <dbReference type="PROSITE" id="PS50110"/>
    </source>
</evidence>
<dbReference type="InterPro" id="IPR036890">
    <property type="entry name" value="HATPase_C_sf"/>
</dbReference>
<dbReference type="CDD" id="cd17546">
    <property type="entry name" value="REC_hyHK_CKI1_RcsC-like"/>
    <property type="match status" value="1"/>
</dbReference>
<keyword evidence="3 5" id="KW-0597">Phosphoprotein</keyword>
<dbReference type="InterPro" id="IPR011006">
    <property type="entry name" value="CheY-like_superfamily"/>
</dbReference>
<dbReference type="SUPFAM" id="SSF52172">
    <property type="entry name" value="CheY-like"/>
    <property type="match status" value="1"/>
</dbReference>
<evidence type="ECO:0000256" key="1">
    <source>
        <dbReference type="ARBA" id="ARBA00000085"/>
    </source>
</evidence>
<feature type="non-terminal residue" evidence="8">
    <location>
        <position position="1"/>
    </location>
</feature>
<evidence type="ECO:0000313" key="9">
    <source>
        <dbReference type="Proteomes" id="UP000253594"/>
    </source>
</evidence>
<dbReference type="InterPro" id="IPR003594">
    <property type="entry name" value="HATPase_dom"/>
</dbReference>
<feature type="modified residue" description="4-aspartylphosphate" evidence="5">
    <location>
        <position position="123"/>
    </location>
</feature>
<dbReference type="EC" id="2.7.13.3" evidence="2"/>
<dbReference type="PANTHER" id="PTHR45339">
    <property type="entry name" value="HYBRID SIGNAL TRANSDUCTION HISTIDINE KINASE J"/>
    <property type="match status" value="1"/>
</dbReference>
<gene>
    <name evidence="8" type="ORF">DT376_25290</name>
</gene>
<dbReference type="InterPro" id="IPR004358">
    <property type="entry name" value="Sig_transdc_His_kin-like_C"/>
</dbReference>
<dbReference type="GO" id="GO:0000160">
    <property type="term" value="P:phosphorelay signal transduction system"/>
    <property type="evidence" value="ECO:0007669"/>
    <property type="project" value="UniProtKB-KW"/>
</dbReference>
<accession>A0A367M4B4</accession>
<evidence type="ECO:0000313" key="8">
    <source>
        <dbReference type="EMBL" id="RCI72152.1"/>
    </source>
</evidence>
<dbReference type="Proteomes" id="UP000253594">
    <property type="component" value="Unassembled WGS sequence"/>
</dbReference>
<dbReference type="EMBL" id="QORE01001068">
    <property type="protein sequence ID" value="RCI72152.1"/>
    <property type="molecule type" value="Genomic_DNA"/>
</dbReference>
<dbReference type="GO" id="GO:0004673">
    <property type="term" value="F:protein histidine kinase activity"/>
    <property type="evidence" value="ECO:0007669"/>
    <property type="project" value="UniProtKB-EC"/>
</dbReference>
<dbReference type="Pfam" id="PF00072">
    <property type="entry name" value="Response_reg"/>
    <property type="match status" value="1"/>
</dbReference>
<dbReference type="Gene3D" id="3.30.565.10">
    <property type="entry name" value="Histidine kinase-like ATPase, C-terminal domain"/>
    <property type="match status" value="1"/>
</dbReference>
<evidence type="ECO:0000256" key="6">
    <source>
        <dbReference type="SAM" id="MobiDB-lite"/>
    </source>
</evidence>
<evidence type="ECO:0000256" key="3">
    <source>
        <dbReference type="ARBA" id="ARBA00022553"/>
    </source>
</evidence>
<dbReference type="PRINTS" id="PR00344">
    <property type="entry name" value="BCTRLSENSOR"/>
</dbReference>
<comment type="caution">
    <text evidence="8">The sequence shown here is derived from an EMBL/GenBank/DDBJ whole genome shotgun (WGS) entry which is preliminary data.</text>
</comment>
<feature type="region of interest" description="Disordered" evidence="6">
    <location>
        <begin position="44"/>
        <end position="63"/>
    </location>
</feature>
<keyword evidence="4" id="KW-0902">Two-component regulatory system</keyword>
<protein>
    <recommendedName>
        <fullName evidence="2">histidine kinase</fullName>
        <ecNumber evidence="2">2.7.13.3</ecNumber>
    </recommendedName>
</protein>
<dbReference type="AlphaFoldDB" id="A0A367M4B4"/>
<dbReference type="PANTHER" id="PTHR45339:SF1">
    <property type="entry name" value="HYBRID SIGNAL TRANSDUCTION HISTIDINE KINASE J"/>
    <property type="match status" value="1"/>
</dbReference>
<evidence type="ECO:0000256" key="4">
    <source>
        <dbReference type="ARBA" id="ARBA00023012"/>
    </source>
</evidence>
<dbReference type="Pfam" id="PF02518">
    <property type="entry name" value="HATPase_c"/>
    <property type="match status" value="1"/>
</dbReference>
<proteinExistence type="predicted"/>
<organism evidence="8 9">
    <name type="scientific">Pseudomonas aeruginosa</name>
    <dbReference type="NCBI Taxonomy" id="287"/>
    <lineage>
        <taxon>Bacteria</taxon>
        <taxon>Pseudomonadati</taxon>
        <taxon>Pseudomonadota</taxon>
        <taxon>Gammaproteobacteria</taxon>
        <taxon>Pseudomonadales</taxon>
        <taxon>Pseudomonadaceae</taxon>
        <taxon>Pseudomonas</taxon>
    </lineage>
</organism>
<dbReference type="Gene3D" id="3.40.50.2300">
    <property type="match status" value="1"/>
</dbReference>
<name>A0A367M4B4_PSEAI</name>